<feature type="region of interest" description="Disordered" evidence="1">
    <location>
        <begin position="1"/>
        <end position="89"/>
    </location>
</feature>
<keyword evidence="3" id="KW-1185">Reference proteome</keyword>
<accession>A0A2I0J7E6</accession>
<gene>
    <name evidence="2" type="ORF">CRG98_027458</name>
</gene>
<protein>
    <submittedName>
        <fullName evidence="2">Uncharacterized protein</fullName>
    </submittedName>
</protein>
<name>A0A2I0J7E6_PUNGR</name>
<comment type="caution">
    <text evidence="2">The sequence shown here is derived from an EMBL/GenBank/DDBJ whole genome shotgun (WGS) entry which is preliminary data.</text>
</comment>
<evidence type="ECO:0000256" key="1">
    <source>
        <dbReference type="SAM" id="MobiDB-lite"/>
    </source>
</evidence>
<organism evidence="2 3">
    <name type="scientific">Punica granatum</name>
    <name type="common">Pomegranate</name>
    <dbReference type="NCBI Taxonomy" id="22663"/>
    <lineage>
        <taxon>Eukaryota</taxon>
        <taxon>Viridiplantae</taxon>
        <taxon>Streptophyta</taxon>
        <taxon>Embryophyta</taxon>
        <taxon>Tracheophyta</taxon>
        <taxon>Spermatophyta</taxon>
        <taxon>Magnoliopsida</taxon>
        <taxon>eudicotyledons</taxon>
        <taxon>Gunneridae</taxon>
        <taxon>Pentapetalae</taxon>
        <taxon>rosids</taxon>
        <taxon>malvids</taxon>
        <taxon>Myrtales</taxon>
        <taxon>Lythraceae</taxon>
        <taxon>Punica</taxon>
    </lineage>
</organism>
<reference evidence="2 3" key="1">
    <citation type="submission" date="2017-11" db="EMBL/GenBank/DDBJ databases">
        <title>De-novo sequencing of pomegranate (Punica granatum L.) genome.</title>
        <authorList>
            <person name="Akparov Z."/>
            <person name="Amiraslanov A."/>
            <person name="Hajiyeva S."/>
            <person name="Abbasov M."/>
            <person name="Kaur K."/>
            <person name="Hamwieh A."/>
            <person name="Solovyev V."/>
            <person name="Salamov A."/>
            <person name="Braich B."/>
            <person name="Kosarev P."/>
            <person name="Mahmoud A."/>
            <person name="Hajiyev E."/>
            <person name="Babayeva S."/>
            <person name="Izzatullayeva V."/>
            <person name="Mammadov A."/>
            <person name="Mammadov A."/>
            <person name="Sharifova S."/>
            <person name="Ojaghi J."/>
            <person name="Eynullazada K."/>
            <person name="Bayramov B."/>
            <person name="Abdulazimova A."/>
            <person name="Shahmuradov I."/>
        </authorList>
    </citation>
    <scope>NUCLEOTIDE SEQUENCE [LARGE SCALE GENOMIC DNA]</scope>
    <source>
        <strain evidence="3">cv. AG2017</strain>
        <tissue evidence="2">Leaf</tissue>
    </source>
</reference>
<feature type="compositionally biased region" description="Basic and acidic residues" evidence="1">
    <location>
        <begin position="27"/>
        <end position="37"/>
    </location>
</feature>
<dbReference type="Proteomes" id="UP000233551">
    <property type="component" value="Unassembled WGS sequence"/>
</dbReference>
<dbReference type="EMBL" id="PGOL01001969">
    <property type="protein sequence ID" value="PKI52162.1"/>
    <property type="molecule type" value="Genomic_DNA"/>
</dbReference>
<proteinExistence type="predicted"/>
<sequence length="89" mass="9366">MASSGGLAASHHPRLRSPMTIKSTGDLNREGGGRSKSSELIVGGDRRVDGYSSPFEHPPPASGPSNMGEEKPPTRPLAPLIARSQFESN</sequence>
<dbReference type="AlphaFoldDB" id="A0A2I0J7E6"/>
<evidence type="ECO:0000313" key="2">
    <source>
        <dbReference type="EMBL" id="PKI52162.1"/>
    </source>
</evidence>
<evidence type="ECO:0000313" key="3">
    <source>
        <dbReference type="Proteomes" id="UP000233551"/>
    </source>
</evidence>